<reference evidence="1" key="1">
    <citation type="submission" date="2020-10" db="EMBL/GenBank/DDBJ databases">
        <authorList>
            <person name="Gilroy R."/>
        </authorList>
    </citation>
    <scope>NUCLEOTIDE SEQUENCE</scope>
    <source>
        <strain evidence="1">CHK184-20233</strain>
    </source>
</reference>
<dbReference type="Proteomes" id="UP000824232">
    <property type="component" value="Unassembled WGS sequence"/>
</dbReference>
<protein>
    <submittedName>
        <fullName evidence="1">Stage II sporulation protein R</fullName>
    </submittedName>
</protein>
<proteinExistence type="predicted"/>
<sequence>MKKYLILASLILVFIPNLNKESDEIVIPDEAIRFRVIAESNTKEDQEAKTIVKDALEDDLDKLLKNSTSIDEARTILKENQNHFESLVERTLLTNKINTSYKVNYGINYFPEKNYKGVIYEEGYYESLVVTLGSGNGENWWCVLFPPLCLMEGEDNNTDEVEYKSFVKEMIDKYL</sequence>
<dbReference type="InterPro" id="IPR014202">
    <property type="entry name" value="Spore_II_R"/>
</dbReference>
<dbReference type="EMBL" id="DVHC01000062">
    <property type="protein sequence ID" value="HIR59669.1"/>
    <property type="molecule type" value="Genomic_DNA"/>
</dbReference>
<evidence type="ECO:0000313" key="2">
    <source>
        <dbReference type="Proteomes" id="UP000824232"/>
    </source>
</evidence>
<dbReference type="Pfam" id="PF09551">
    <property type="entry name" value="Spore_II_R"/>
    <property type="match status" value="1"/>
</dbReference>
<reference evidence="1" key="2">
    <citation type="journal article" date="2021" name="PeerJ">
        <title>Extensive microbial diversity within the chicken gut microbiome revealed by metagenomics and culture.</title>
        <authorList>
            <person name="Gilroy R."/>
            <person name="Ravi A."/>
            <person name="Getino M."/>
            <person name="Pursley I."/>
            <person name="Horton D.L."/>
            <person name="Alikhan N.F."/>
            <person name="Baker D."/>
            <person name="Gharbi K."/>
            <person name="Hall N."/>
            <person name="Watson M."/>
            <person name="Adriaenssens E.M."/>
            <person name="Foster-Nyarko E."/>
            <person name="Jarju S."/>
            <person name="Secka A."/>
            <person name="Antonio M."/>
            <person name="Oren A."/>
            <person name="Chaudhuri R.R."/>
            <person name="La Ragione R."/>
            <person name="Hildebrand F."/>
            <person name="Pallen M.J."/>
        </authorList>
    </citation>
    <scope>NUCLEOTIDE SEQUENCE</scope>
    <source>
        <strain evidence="1">CHK184-20233</strain>
    </source>
</reference>
<gene>
    <name evidence="1" type="ORF">IAB38_06425</name>
</gene>
<dbReference type="AlphaFoldDB" id="A0A9D1DV33"/>
<evidence type="ECO:0000313" key="1">
    <source>
        <dbReference type="EMBL" id="HIR59669.1"/>
    </source>
</evidence>
<accession>A0A9D1DV33</accession>
<organism evidence="1 2">
    <name type="scientific">Candidatus Onthousia excrementipullorum</name>
    <dbReference type="NCBI Taxonomy" id="2840884"/>
    <lineage>
        <taxon>Bacteria</taxon>
        <taxon>Bacillati</taxon>
        <taxon>Bacillota</taxon>
        <taxon>Bacilli</taxon>
        <taxon>Candidatus Onthousia</taxon>
    </lineage>
</organism>
<comment type="caution">
    <text evidence="1">The sequence shown here is derived from an EMBL/GenBank/DDBJ whole genome shotgun (WGS) entry which is preliminary data.</text>
</comment>
<name>A0A9D1DV33_9FIRM</name>